<dbReference type="InterPro" id="IPR013431">
    <property type="entry name" value="Delta_60_rpt"/>
</dbReference>
<evidence type="ECO:0000259" key="1">
    <source>
        <dbReference type="Pfam" id="PF18962"/>
    </source>
</evidence>
<dbReference type="PANTHER" id="PTHR42754:SF1">
    <property type="entry name" value="LIPOPROTEIN"/>
    <property type="match status" value="1"/>
</dbReference>
<proteinExistence type="predicted"/>
<evidence type="ECO:0000313" key="2">
    <source>
        <dbReference type="EMBL" id="NIJ54310.1"/>
    </source>
</evidence>
<dbReference type="NCBIfam" id="TIGR02608">
    <property type="entry name" value="delta_60_rpt"/>
    <property type="match status" value="8"/>
</dbReference>
<dbReference type="Pfam" id="PF17164">
    <property type="entry name" value="DUF5122"/>
    <property type="match status" value="6"/>
</dbReference>
<dbReference type="NCBIfam" id="TIGR04183">
    <property type="entry name" value="Por_Secre_tail"/>
    <property type="match status" value="1"/>
</dbReference>
<keyword evidence="3" id="KW-1185">Reference proteome</keyword>
<dbReference type="Pfam" id="PF18962">
    <property type="entry name" value="Por_Secre_tail"/>
    <property type="match status" value="1"/>
</dbReference>
<dbReference type="EMBL" id="JAASQJ010000003">
    <property type="protein sequence ID" value="NIJ54310.1"/>
    <property type="molecule type" value="Genomic_DNA"/>
</dbReference>
<comment type="caution">
    <text evidence="2">The sequence shown here is derived from an EMBL/GenBank/DDBJ whole genome shotgun (WGS) entry which is preliminary data.</text>
</comment>
<gene>
    <name evidence="2" type="ORF">FHS68_003492</name>
</gene>
<protein>
    <submittedName>
        <fullName evidence="2">Delta-60 repeat protein</fullName>
    </submittedName>
</protein>
<dbReference type="Proteomes" id="UP001179181">
    <property type="component" value="Unassembled WGS sequence"/>
</dbReference>
<name>A0ABX0URN1_9BACT</name>
<dbReference type="Gene3D" id="2.80.10.50">
    <property type="match status" value="3"/>
</dbReference>
<feature type="domain" description="Secretion system C-terminal sorting" evidence="1">
    <location>
        <begin position="543"/>
        <end position="612"/>
    </location>
</feature>
<dbReference type="SUPFAM" id="SSF63829">
    <property type="entry name" value="Calcium-dependent phosphotriesterase"/>
    <property type="match status" value="1"/>
</dbReference>
<dbReference type="RefSeq" id="WP_167272282.1">
    <property type="nucleotide sequence ID" value="NZ_JAASQJ010000003.1"/>
</dbReference>
<sequence length="614" mass="66856">MKRALLFVITLLWNDAFGQSGALDPTFGQGGKVVTDVDQVRNATNKILIQPDGKVVLIGYCVPSYQQGYFTLIRYNVDGSLDQSFGQNGIVKTIVGPEEDIPFSGALQPDGKILAAGYSWNGLSYDFAMVRYTTNGARDLTFGVSGIVSTDFGDEFSEVANIILLQPDGKIILAGYSQDAVNNDLNMAMARYNANGSLDDSFGIEGKVIVEIGEAGLVQSIRSIALQSDGKIVGAGYTEQINAAQDEISNVVALIRLTQNGLLDNSFGNGGIVQTAIGKNDVAAAIAVQPNNRILVLGKTKAVKYGYTDFLLLRYKSDGQLDPVFGQDGIVITSFDNTDDEGSALILQPDSKILAAGFTAKNNGSTVDFALCRYNSNGSLDLGFGDSGKISTDFIGSLDFGSCIALQQNARIIVGGYARKGTDYDFALARYQNDAALPVKLISFQAEKLEKSVRLKWETNGEFNSDLFVIQRSSSGKEWEVIGTRDAAAISDTIRSYEFIDTVSIAGEVLYRLKMIDLDQTYCYSLIKMVKFEKLMNESLLLVYPNPVSDILKVSLPDAEGFQKMELINVKGEVVSNWPYPQDQLDISKFSSGTYFLRIVYCDQSVTRKLVIND</sequence>
<accession>A0ABX0URN1</accession>
<evidence type="ECO:0000313" key="3">
    <source>
        <dbReference type="Proteomes" id="UP001179181"/>
    </source>
</evidence>
<dbReference type="InterPro" id="IPR026444">
    <property type="entry name" value="Secre_tail"/>
</dbReference>
<organism evidence="2 3">
    <name type="scientific">Dyadobacter arcticus</name>
    <dbReference type="NCBI Taxonomy" id="1078754"/>
    <lineage>
        <taxon>Bacteria</taxon>
        <taxon>Pseudomonadati</taxon>
        <taxon>Bacteroidota</taxon>
        <taxon>Cytophagia</taxon>
        <taxon>Cytophagales</taxon>
        <taxon>Spirosomataceae</taxon>
        <taxon>Dyadobacter</taxon>
    </lineage>
</organism>
<dbReference type="PANTHER" id="PTHR42754">
    <property type="entry name" value="ENDOGLUCANASE"/>
    <property type="match status" value="1"/>
</dbReference>
<reference evidence="2 3" key="1">
    <citation type="submission" date="2020-03" db="EMBL/GenBank/DDBJ databases">
        <title>Genomic Encyclopedia of Type Strains, Phase IV (KMG-IV): sequencing the most valuable type-strain genomes for metagenomic binning, comparative biology and taxonomic classification.</title>
        <authorList>
            <person name="Goeker M."/>
        </authorList>
    </citation>
    <scope>NUCLEOTIDE SEQUENCE [LARGE SCALE GENOMIC DNA]</scope>
    <source>
        <strain evidence="2 3">DSM 102865</strain>
    </source>
</reference>